<protein>
    <submittedName>
        <fullName evidence="2">Uncharacterized protein</fullName>
    </submittedName>
</protein>
<gene>
    <name evidence="2" type="ORF">Y1Q_0001184</name>
</gene>
<feature type="compositionally biased region" description="Basic and acidic residues" evidence="1">
    <location>
        <begin position="1"/>
        <end position="11"/>
    </location>
</feature>
<feature type="region of interest" description="Disordered" evidence="1">
    <location>
        <begin position="66"/>
        <end position="102"/>
    </location>
</feature>
<dbReference type="EMBL" id="AKHW03000422">
    <property type="protein sequence ID" value="KYO47369.1"/>
    <property type="molecule type" value="Genomic_DNA"/>
</dbReference>
<sequence length="102" mass="10942">MRSPIADHPDPNRTVGIRDQAMSPHKRQFLQTTSCHAVARNGEPDSILRKNKFLACEWTVGLACSPDSGTKAQEKEGVEARSTAGQHEAAPLSACRTSGSPS</sequence>
<keyword evidence="3" id="KW-1185">Reference proteome</keyword>
<proteinExistence type="predicted"/>
<evidence type="ECO:0000313" key="2">
    <source>
        <dbReference type="EMBL" id="KYO47369.1"/>
    </source>
</evidence>
<feature type="region of interest" description="Disordered" evidence="1">
    <location>
        <begin position="1"/>
        <end position="25"/>
    </location>
</feature>
<evidence type="ECO:0000313" key="3">
    <source>
        <dbReference type="Proteomes" id="UP000050525"/>
    </source>
</evidence>
<comment type="caution">
    <text evidence="2">The sequence shown here is derived from an EMBL/GenBank/DDBJ whole genome shotgun (WGS) entry which is preliminary data.</text>
</comment>
<dbReference type="Proteomes" id="UP000050525">
    <property type="component" value="Unassembled WGS sequence"/>
</dbReference>
<evidence type="ECO:0000256" key="1">
    <source>
        <dbReference type="SAM" id="MobiDB-lite"/>
    </source>
</evidence>
<name>A0A151PEG6_ALLMI</name>
<accession>A0A151PEG6</accession>
<dbReference type="AlphaFoldDB" id="A0A151PEG6"/>
<reference evidence="2 3" key="1">
    <citation type="journal article" date="2012" name="Genome Biol.">
        <title>Sequencing three crocodilian genomes to illuminate the evolution of archosaurs and amniotes.</title>
        <authorList>
            <person name="St John J.A."/>
            <person name="Braun E.L."/>
            <person name="Isberg S.R."/>
            <person name="Miles L.G."/>
            <person name="Chong A.Y."/>
            <person name="Gongora J."/>
            <person name="Dalzell P."/>
            <person name="Moran C."/>
            <person name="Bed'hom B."/>
            <person name="Abzhanov A."/>
            <person name="Burgess S.C."/>
            <person name="Cooksey A.M."/>
            <person name="Castoe T.A."/>
            <person name="Crawford N.G."/>
            <person name="Densmore L.D."/>
            <person name="Drew J.C."/>
            <person name="Edwards S.V."/>
            <person name="Faircloth B.C."/>
            <person name="Fujita M.K."/>
            <person name="Greenwold M.J."/>
            <person name="Hoffmann F.G."/>
            <person name="Howard J.M."/>
            <person name="Iguchi T."/>
            <person name="Janes D.E."/>
            <person name="Khan S.Y."/>
            <person name="Kohno S."/>
            <person name="de Koning A.J."/>
            <person name="Lance S.L."/>
            <person name="McCarthy F.M."/>
            <person name="McCormack J.E."/>
            <person name="Merchant M.E."/>
            <person name="Peterson D.G."/>
            <person name="Pollock D.D."/>
            <person name="Pourmand N."/>
            <person name="Raney B.J."/>
            <person name="Roessler K.A."/>
            <person name="Sanford J.R."/>
            <person name="Sawyer R.H."/>
            <person name="Schmidt C.J."/>
            <person name="Triplett E.W."/>
            <person name="Tuberville T.D."/>
            <person name="Venegas-Anaya M."/>
            <person name="Howard J.T."/>
            <person name="Jarvis E.D."/>
            <person name="Guillette L.J.Jr."/>
            <person name="Glenn T.C."/>
            <person name="Green R.E."/>
            <person name="Ray D.A."/>
        </authorList>
    </citation>
    <scope>NUCLEOTIDE SEQUENCE [LARGE SCALE GENOMIC DNA]</scope>
    <source>
        <strain evidence="2">KSC_2009_1</strain>
    </source>
</reference>
<organism evidence="2 3">
    <name type="scientific">Alligator mississippiensis</name>
    <name type="common">American alligator</name>
    <dbReference type="NCBI Taxonomy" id="8496"/>
    <lineage>
        <taxon>Eukaryota</taxon>
        <taxon>Metazoa</taxon>
        <taxon>Chordata</taxon>
        <taxon>Craniata</taxon>
        <taxon>Vertebrata</taxon>
        <taxon>Euteleostomi</taxon>
        <taxon>Archelosauria</taxon>
        <taxon>Archosauria</taxon>
        <taxon>Crocodylia</taxon>
        <taxon>Alligatoridae</taxon>
        <taxon>Alligatorinae</taxon>
        <taxon>Alligator</taxon>
    </lineage>
</organism>